<sequence>MFNAYIWKNYLRAGGSDIVSTFENNLVSSVSDEYIKMVSRLRKIYCPDRRVIKQSCQQLRDLARDIKDDFYLIENGIYTITSAIEHIFENMLTANNGSDHDAFLEFSESIDYFTSFLAMELPEFFIPWYFKYNFNFFMMIAREFGIELPHIPAKKDYRGRFFYYGELCKSLSIFREKHALSPYELCAFLYDFAPNCIGGKASYIITSLPEPKHAFLIGGSQDDIFLTNDTDQVVCWQGNPDSLAGDMAIMYLRSPVSAIDSLWQIVSIGFNDPFFYYYRCVYIKKVKAIKRMSLKQLRQDEIFGRLSIVRKNMQGVNGVEIPPSAYNYLLELSFCDLPRLQFFGGKEHADCRSEREVEDKLIKPFLEKLGYAKEEYQQ</sequence>
<gene>
    <name evidence="1" type="ORF">H9784_10095</name>
</gene>
<organism evidence="1 2">
    <name type="scientific">Candidatus Desulfovibrio intestinavium</name>
    <dbReference type="NCBI Taxonomy" id="2838534"/>
    <lineage>
        <taxon>Bacteria</taxon>
        <taxon>Pseudomonadati</taxon>
        <taxon>Thermodesulfobacteriota</taxon>
        <taxon>Desulfovibrionia</taxon>
        <taxon>Desulfovibrionales</taxon>
        <taxon>Desulfovibrionaceae</taxon>
        <taxon>Desulfovibrio</taxon>
    </lineage>
</organism>
<dbReference type="AlphaFoldDB" id="A0A9D2HMV6"/>
<accession>A0A9D2HMV6</accession>
<protein>
    <submittedName>
        <fullName evidence="1">Uncharacterized protein</fullName>
    </submittedName>
</protein>
<comment type="caution">
    <text evidence="1">The sequence shown here is derived from an EMBL/GenBank/DDBJ whole genome shotgun (WGS) entry which is preliminary data.</text>
</comment>
<evidence type="ECO:0000313" key="2">
    <source>
        <dbReference type="Proteomes" id="UP000823821"/>
    </source>
</evidence>
<reference evidence="1" key="1">
    <citation type="journal article" date="2021" name="PeerJ">
        <title>Extensive microbial diversity within the chicken gut microbiome revealed by metagenomics and culture.</title>
        <authorList>
            <person name="Gilroy R."/>
            <person name="Ravi A."/>
            <person name="Getino M."/>
            <person name="Pursley I."/>
            <person name="Horton D.L."/>
            <person name="Alikhan N.F."/>
            <person name="Baker D."/>
            <person name="Gharbi K."/>
            <person name="Hall N."/>
            <person name="Watson M."/>
            <person name="Adriaenssens E.M."/>
            <person name="Foster-Nyarko E."/>
            <person name="Jarju S."/>
            <person name="Secka A."/>
            <person name="Antonio M."/>
            <person name="Oren A."/>
            <person name="Chaudhuri R.R."/>
            <person name="La Ragione R."/>
            <person name="Hildebrand F."/>
            <person name="Pallen M.J."/>
        </authorList>
    </citation>
    <scope>NUCLEOTIDE SEQUENCE</scope>
    <source>
        <strain evidence="1">5032</strain>
    </source>
</reference>
<dbReference type="EMBL" id="DWZD01000053">
    <property type="protein sequence ID" value="HJA79896.1"/>
    <property type="molecule type" value="Genomic_DNA"/>
</dbReference>
<name>A0A9D2HMV6_9BACT</name>
<proteinExistence type="predicted"/>
<dbReference type="Proteomes" id="UP000823821">
    <property type="component" value="Unassembled WGS sequence"/>
</dbReference>
<reference evidence="1" key="2">
    <citation type="submission" date="2021-04" db="EMBL/GenBank/DDBJ databases">
        <authorList>
            <person name="Gilroy R."/>
        </authorList>
    </citation>
    <scope>NUCLEOTIDE SEQUENCE</scope>
    <source>
        <strain evidence="1">5032</strain>
    </source>
</reference>
<evidence type="ECO:0000313" key="1">
    <source>
        <dbReference type="EMBL" id="HJA79896.1"/>
    </source>
</evidence>